<dbReference type="PANTHER" id="PTHR10283:SF82">
    <property type="entry name" value="SOLUTE CARRIER FAMILY 13 MEMBER 2"/>
    <property type="match status" value="1"/>
</dbReference>
<dbReference type="InterPro" id="IPR004680">
    <property type="entry name" value="Cit_transptr-like_dom"/>
</dbReference>
<feature type="transmembrane region" description="Helical" evidence="6">
    <location>
        <begin position="433"/>
        <end position="453"/>
    </location>
</feature>
<evidence type="ECO:0000256" key="3">
    <source>
        <dbReference type="ARBA" id="ARBA00022692"/>
    </source>
</evidence>
<keyword evidence="2" id="KW-0813">Transport</keyword>
<evidence type="ECO:0000256" key="2">
    <source>
        <dbReference type="ARBA" id="ARBA00022448"/>
    </source>
</evidence>
<accession>A0ABX4MSX9</accession>
<name>A0ABX4MSX9_9RHOB</name>
<evidence type="ECO:0000313" key="9">
    <source>
        <dbReference type="Proteomes" id="UP000231702"/>
    </source>
</evidence>
<evidence type="ECO:0000256" key="6">
    <source>
        <dbReference type="SAM" id="Phobius"/>
    </source>
</evidence>
<protein>
    <submittedName>
        <fullName evidence="8">Sodium:sulfate symporter</fullName>
    </submittedName>
</protein>
<feature type="transmembrane region" description="Helical" evidence="6">
    <location>
        <begin position="311"/>
        <end position="332"/>
    </location>
</feature>
<feature type="transmembrane region" description="Helical" evidence="6">
    <location>
        <begin position="120"/>
        <end position="144"/>
    </location>
</feature>
<dbReference type="Proteomes" id="UP000231702">
    <property type="component" value="Unassembled WGS sequence"/>
</dbReference>
<organism evidence="8 9">
    <name type="scientific">Pseudooceanicola antarcticus</name>
    <dbReference type="NCBI Taxonomy" id="1247613"/>
    <lineage>
        <taxon>Bacteria</taxon>
        <taxon>Pseudomonadati</taxon>
        <taxon>Pseudomonadota</taxon>
        <taxon>Alphaproteobacteria</taxon>
        <taxon>Rhodobacterales</taxon>
        <taxon>Paracoccaceae</taxon>
        <taxon>Pseudooceanicola</taxon>
    </lineage>
</organism>
<evidence type="ECO:0000256" key="4">
    <source>
        <dbReference type="ARBA" id="ARBA00022989"/>
    </source>
</evidence>
<reference evidence="8 9" key="1">
    <citation type="journal article" date="2018" name="Int. J. Syst. Evol. Microbiol.">
        <title>Pseudooceanicola lipolyticus sp. nov., a marine alphaproteobacterium, reclassification of Oceanicola flagellatus as Pseudooceanicola flagellatus comb. nov. and emended description of the genus Pseudooceanicola.</title>
        <authorList>
            <person name="Huang M.-M."/>
            <person name="Guo L.-L."/>
            <person name="Wu Y.-H."/>
            <person name="Lai Q.-L."/>
            <person name="Shao Z.-Z."/>
            <person name="Wang C.-S."/>
            <person name="Wu M."/>
            <person name="Xu X.-W."/>
        </authorList>
    </citation>
    <scope>NUCLEOTIDE SEQUENCE [LARGE SCALE GENOMIC DNA]</scope>
    <source>
        <strain evidence="8 9">Ar-45</strain>
    </source>
</reference>
<feature type="domain" description="Citrate transporter-like" evidence="7">
    <location>
        <begin position="50"/>
        <end position="380"/>
    </location>
</feature>
<dbReference type="RefSeq" id="WP_097145551.1">
    <property type="nucleotide sequence ID" value="NZ_OBEA01000003.1"/>
</dbReference>
<feature type="transmembrane region" description="Helical" evidence="6">
    <location>
        <begin position="393"/>
        <end position="413"/>
    </location>
</feature>
<evidence type="ECO:0000256" key="1">
    <source>
        <dbReference type="ARBA" id="ARBA00004141"/>
    </source>
</evidence>
<dbReference type="Pfam" id="PF03600">
    <property type="entry name" value="CitMHS"/>
    <property type="match status" value="1"/>
</dbReference>
<keyword evidence="5 6" id="KW-0472">Membrane</keyword>
<evidence type="ECO:0000259" key="7">
    <source>
        <dbReference type="Pfam" id="PF03600"/>
    </source>
</evidence>
<feature type="transmembrane region" description="Helical" evidence="6">
    <location>
        <begin position="205"/>
        <end position="231"/>
    </location>
</feature>
<keyword evidence="3 6" id="KW-0812">Transmembrane</keyword>
<gene>
    <name evidence="8" type="ORF">CVM39_01340</name>
</gene>
<feature type="transmembrane region" description="Helical" evidence="6">
    <location>
        <begin position="352"/>
        <end position="381"/>
    </location>
</feature>
<dbReference type="EMBL" id="PGTD01000007">
    <property type="protein sequence ID" value="PJE31776.1"/>
    <property type="molecule type" value="Genomic_DNA"/>
</dbReference>
<feature type="transmembrane region" description="Helical" evidence="6">
    <location>
        <begin position="259"/>
        <end position="276"/>
    </location>
</feature>
<comment type="subcellular location">
    <subcellularLocation>
        <location evidence="1">Membrane</location>
        <topology evidence="1">Multi-pass membrane protein</topology>
    </subcellularLocation>
</comment>
<keyword evidence="4 6" id="KW-1133">Transmembrane helix</keyword>
<evidence type="ECO:0000256" key="5">
    <source>
        <dbReference type="ARBA" id="ARBA00023136"/>
    </source>
</evidence>
<dbReference type="PANTHER" id="PTHR10283">
    <property type="entry name" value="SOLUTE CARRIER FAMILY 13 MEMBER"/>
    <property type="match status" value="1"/>
</dbReference>
<feature type="transmembrane region" description="Helical" evidence="6">
    <location>
        <begin position="52"/>
        <end position="70"/>
    </location>
</feature>
<evidence type="ECO:0000313" key="8">
    <source>
        <dbReference type="EMBL" id="PJE31776.1"/>
    </source>
</evidence>
<keyword evidence="9" id="KW-1185">Reference proteome</keyword>
<sequence length="459" mass="47866">MRYLKEALVGLVALLALALVLAGVPGLTALQAQTLAAVLVTLSLWGTALVPGYAASLLFLTVVIIAGLAAPAEAFSGFSSQAMWLVISGFTIGEAIRSVGLGTRLAEGLGPRLSHSYPALLGGLMGLCIVLSFLMPSSVGRAVVMVPVGMALADRLGFGRGSNGRIGIALIIAFGTHMPGFGVLPGNIPNLVLAGAAERLYDVRLAYASYLALHFPVLGLVKAPVIVWLVLRFFPARIEPGATPELDTSVRSDPARQRWLVLLLVATLGLWLTDTLHGISPAWIGMAASCIILMPRIGFLDGPAFKQAMDFGTLLFIAGALSLGVVVTESGLGPVMAHWLTGILPLAQGHDFANFASLVGLGAVTGIFTTIPGVPAVLTVLAGELSELTGLPLDAVIMTQVIGFSTVFFPYQAPPLLVAMGLSGESVKPLLKILLALAAVSLLVLTPLAFFWWQLLGWI</sequence>
<feature type="transmembrane region" description="Helical" evidence="6">
    <location>
        <begin position="165"/>
        <end position="185"/>
    </location>
</feature>
<feature type="transmembrane region" description="Helical" evidence="6">
    <location>
        <begin position="82"/>
        <end position="100"/>
    </location>
</feature>
<feature type="transmembrane region" description="Helical" evidence="6">
    <location>
        <begin position="282"/>
        <end position="299"/>
    </location>
</feature>
<comment type="caution">
    <text evidence="8">The sequence shown here is derived from an EMBL/GenBank/DDBJ whole genome shotgun (WGS) entry which is preliminary data.</text>
</comment>
<proteinExistence type="predicted"/>